<dbReference type="EMBL" id="PNBA02000020">
    <property type="protein sequence ID" value="KAG6389967.1"/>
    <property type="molecule type" value="Genomic_DNA"/>
</dbReference>
<dbReference type="Proteomes" id="UP000298416">
    <property type="component" value="Unassembled WGS sequence"/>
</dbReference>
<feature type="domain" description="AAA+ ATPase At3g28540-like C-terminal" evidence="3">
    <location>
        <begin position="293"/>
        <end position="355"/>
    </location>
</feature>
<accession>A0A8X8Z2P0</accession>
<proteinExistence type="predicted"/>
<evidence type="ECO:0008006" key="6">
    <source>
        <dbReference type="Google" id="ProtNLM"/>
    </source>
</evidence>
<dbReference type="PANTHER" id="PTHR23070">
    <property type="entry name" value="BCS1 AAA-TYPE ATPASE"/>
    <property type="match status" value="1"/>
</dbReference>
<feature type="domain" description="ATPase AAA-type core" evidence="2">
    <location>
        <begin position="175"/>
        <end position="244"/>
    </location>
</feature>
<dbReference type="InterPro" id="IPR003959">
    <property type="entry name" value="ATPase_AAA_core"/>
</dbReference>
<dbReference type="InterPro" id="IPR058017">
    <property type="entry name" value="At3g28540-like_C"/>
</dbReference>
<evidence type="ECO:0000313" key="5">
    <source>
        <dbReference type="Proteomes" id="UP000298416"/>
    </source>
</evidence>
<dbReference type="GO" id="GO:0005524">
    <property type="term" value="F:ATP binding"/>
    <property type="evidence" value="ECO:0007669"/>
    <property type="project" value="InterPro"/>
</dbReference>
<name>A0A8X8Z2P0_SALSN</name>
<reference evidence="4" key="2">
    <citation type="submission" date="2020-08" db="EMBL/GenBank/DDBJ databases">
        <title>Plant Genome Project.</title>
        <authorList>
            <person name="Zhang R.-G."/>
        </authorList>
    </citation>
    <scope>NUCLEOTIDE SEQUENCE</scope>
    <source>
        <strain evidence="4">Huo1</strain>
        <tissue evidence="4">Leaf</tissue>
    </source>
</reference>
<evidence type="ECO:0000259" key="3">
    <source>
        <dbReference type="Pfam" id="PF25568"/>
    </source>
</evidence>
<evidence type="ECO:0000256" key="1">
    <source>
        <dbReference type="SAM" id="MobiDB-lite"/>
    </source>
</evidence>
<dbReference type="AlphaFoldDB" id="A0A8X8Z2P0"/>
<dbReference type="InterPro" id="IPR027417">
    <property type="entry name" value="P-loop_NTPase"/>
</dbReference>
<dbReference type="Pfam" id="PF25568">
    <property type="entry name" value="AAA_lid_At3g28540"/>
    <property type="match status" value="1"/>
</dbReference>
<gene>
    <name evidence="4" type="ORF">SASPL_151442</name>
</gene>
<dbReference type="Gene3D" id="6.10.280.40">
    <property type="match status" value="1"/>
</dbReference>
<evidence type="ECO:0000259" key="2">
    <source>
        <dbReference type="Pfam" id="PF00004"/>
    </source>
</evidence>
<dbReference type="Pfam" id="PF00004">
    <property type="entry name" value="AAA"/>
    <property type="match status" value="1"/>
</dbReference>
<dbReference type="Gene3D" id="3.40.50.300">
    <property type="entry name" value="P-loop containing nucleotide triphosphate hydrolases"/>
    <property type="match status" value="1"/>
</dbReference>
<organism evidence="4">
    <name type="scientific">Salvia splendens</name>
    <name type="common">Scarlet sage</name>
    <dbReference type="NCBI Taxonomy" id="180675"/>
    <lineage>
        <taxon>Eukaryota</taxon>
        <taxon>Viridiplantae</taxon>
        <taxon>Streptophyta</taxon>
        <taxon>Embryophyta</taxon>
        <taxon>Tracheophyta</taxon>
        <taxon>Spermatophyta</taxon>
        <taxon>Magnoliopsida</taxon>
        <taxon>eudicotyledons</taxon>
        <taxon>Gunneridae</taxon>
        <taxon>Pentapetalae</taxon>
        <taxon>asterids</taxon>
        <taxon>lamiids</taxon>
        <taxon>Lamiales</taxon>
        <taxon>Lamiaceae</taxon>
        <taxon>Nepetoideae</taxon>
        <taxon>Mentheae</taxon>
        <taxon>Salviinae</taxon>
        <taxon>Salvia</taxon>
        <taxon>Salvia subgen. Calosphace</taxon>
        <taxon>core Calosphace</taxon>
    </lineage>
</organism>
<reference evidence="4" key="1">
    <citation type="submission" date="2018-01" db="EMBL/GenBank/DDBJ databases">
        <authorList>
            <person name="Mao J.F."/>
        </authorList>
    </citation>
    <scope>NUCLEOTIDE SEQUENCE</scope>
    <source>
        <strain evidence="4">Huo1</strain>
        <tissue evidence="4">Leaf</tissue>
    </source>
</reference>
<keyword evidence="5" id="KW-1185">Reference proteome</keyword>
<sequence length="371" mass="41514">MIRRNCPTQLRRYIEKLTERLSGFLNPDIQAVMTNKNKVMLSMDEYDGRVQRSRGEMDLREGSFPGQRGLVLPGARAEVLQAQVRQVLQEDDDGGLPAACLSLREGERFGSRTGSGGSTRMASLPPGAILCLSIQPSSRLWQWSREKEEIVEDLLTFIKSKDYYARIGKVWKRGYLLYGPPGTGKSTMITAMANLLSYDVYDLELTSVKDNSELRKLLINTTAKSIIVIEDIDCSLNLTGQREKKEEKPAGEKPGKVEKKTTPCKEKTEKEESDSKVTLSGLLNFIDGLWSALLAKNYLELEAHPLFQSIEELIQEVQTSPADVAENLMPKSAKDDPEQSLRNLICILEETKNSKCTEVKDAEINHNATAI</sequence>
<dbReference type="GO" id="GO:0016887">
    <property type="term" value="F:ATP hydrolysis activity"/>
    <property type="evidence" value="ECO:0007669"/>
    <property type="project" value="InterPro"/>
</dbReference>
<dbReference type="InterPro" id="IPR050747">
    <property type="entry name" value="Mitochondrial_chaperone_BCS1"/>
</dbReference>
<comment type="caution">
    <text evidence="4">The sequence shown here is derived from an EMBL/GenBank/DDBJ whole genome shotgun (WGS) entry which is preliminary data.</text>
</comment>
<evidence type="ECO:0000313" key="4">
    <source>
        <dbReference type="EMBL" id="KAG6389967.1"/>
    </source>
</evidence>
<protein>
    <recommendedName>
        <fullName evidence="6">Mitochondrial chaperone BCS1</fullName>
    </recommendedName>
</protein>
<feature type="region of interest" description="Disordered" evidence="1">
    <location>
        <begin position="241"/>
        <end position="273"/>
    </location>
</feature>
<dbReference type="SUPFAM" id="SSF52540">
    <property type="entry name" value="P-loop containing nucleoside triphosphate hydrolases"/>
    <property type="match status" value="1"/>
</dbReference>